<evidence type="ECO:0000313" key="1">
    <source>
        <dbReference type="EMBL" id="UOO91678.1"/>
    </source>
</evidence>
<keyword evidence="2" id="KW-1185">Reference proteome</keyword>
<dbReference type="RefSeq" id="WP_019958350.1">
    <property type="nucleotide sequence ID" value="NZ_CP091512.1"/>
</dbReference>
<reference evidence="1" key="1">
    <citation type="submission" date="2021-12" db="EMBL/GenBank/DDBJ databases">
        <authorList>
            <person name="Veyrier F.J."/>
        </authorList>
    </citation>
    <scope>NUCLEOTIDE SEQUENCE</scope>
    <source>
        <strain evidence="1">SAG 1488-6</strain>
    </source>
</reference>
<dbReference type="EMBL" id="CP091512">
    <property type="protein sequence ID" value="UOO91678.1"/>
    <property type="molecule type" value="Genomic_DNA"/>
</dbReference>
<reference evidence="1" key="2">
    <citation type="journal article" date="2022" name="Res Sq">
        <title>Evolution of multicellular longitudinally dividing oral cavity symbionts (Neisseriaceae).</title>
        <authorList>
            <person name="Nyongesa S."/>
            <person name="Weber P."/>
            <person name="Bernet E."/>
            <person name="Pullido F."/>
            <person name="Nieckarz M."/>
            <person name="Delaby M."/>
            <person name="Nieves C."/>
            <person name="Viehboeck T."/>
            <person name="Krause N."/>
            <person name="Rivera-Millot A."/>
            <person name="Nakamura A."/>
            <person name="Vischer N."/>
            <person name="VanNieuwenhze M."/>
            <person name="Brun Y."/>
            <person name="Cava F."/>
            <person name="Bulgheresi S."/>
            <person name="Veyrier F."/>
        </authorList>
    </citation>
    <scope>NUCLEOTIDE SEQUENCE</scope>
    <source>
        <strain evidence="1">SAG 1488-6</strain>
    </source>
</reference>
<sequence length="66" mass="7920">MDTTFQIKKDIQIIIEPKPSALAFTHDTRSEKHQNQILINKKRSNCLERFFPLFSQNPLLWQHDRL</sequence>
<proteinExistence type="predicted"/>
<organism evidence="1 2">
    <name type="scientific">Vitreoscilla stercoraria</name>
    <dbReference type="NCBI Taxonomy" id="61"/>
    <lineage>
        <taxon>Bacteria</taxon>
        <taxon>Pseudomonadati</taxon>
        <taxon>Pseudomonadota</taxon>
        <taxon>Betaproteobacteria</taxon>
        <taxon>Neisseriales</taxon>
        <taxon>Neisseriaceae</taxon>
        <taxon>Vitreoscilla</taxon>
    </lineage>
</organism>
<protein>
    <submittedName>
        <fullName evidence="1">Uncharacterized protein</fullName>
    </submittedName>
</protein>
<accession>A0ABY4E8L3</accession>
<evidence type="ECO:0000313" key="2">
    <source>
        <dbReference type="Proteomes" id="UP000832034"/>
    </source>
</evidence>
<name>A0ABY4E8L3_VITST</name>
<gene>
    <name evidence="1" type="ORF">LVJ81_08480</name>
</gene>
<dbReference type="Proteomes" id="UP000832034">
    <property type="component" value="Chromosome"/>
</dbReference>